<dbReference type="EMBL" id="KY774314">
    <property type="protein sequence ID" value="ART32314.1"/>
    <property type="molecule type" value="Genomic_DNA"/>
</dbReference>
<reference evidence="1" key="1">
    <citation type="submission" date="2017-03" db="EMBL/GenBank/DDBJ databases">
        <title>The mitochondrial genome of the carnivorous plant Utricularia reniformis (Lentibulariaceae): structure, comparative analysis and evolutionary landmarks.</title>
        <authorList>
            <person name="Silva S.R."/>
            <person name="Alvarenga D.O."/>
            <person name="Michael T.P."/>
            <person name="Miranda V.F.O."/>
            <person name="Varani A.M."/>
        </authorList>
    </citation>
    <scope>NUCLEOTIDE SEQUENCE</scope>
</reference>
<proteinExistence type="predicted"/>
<accession>A0A1Y0B4K4</accession>
<sequence>MKKSKDKIKRIQREIEDQIKKDSEEQVSTPLQEDWLLFLFPLVFARISSFFG</sequence>
<gene>
    <name evidence="1" type="ORF">AEK19_MT2166</name>
</gene>
<protein>
    <submittedName>
        <fullName evidence="1">Uncharacterized protein</fullName>
    </submittedName>
</protein>
<organism evidence="1">
    <name type="scientific">Utricularia reniformis</name>
    <dbReference type="NCBI Taxonomy" id="192314"/>
    <lineage>
        <taxon>Eukaryota</taxon>
        <taxon>Viridiplantae</taxon>
        <taxon>Streptophyta</taxon>
        <taxon>Embryophyta</taxon>
        <taxon>Tracheophyta</taxon>
        <taxon>Spermatophyta</taxon>
        <taxon>Magnoliopsida</taxon>
        <taxon>eudicotyledons</taxon>
        <taxon>Gunneridae</taxon>
        <taxon>Pentapetalae</taxon>
        <taxon>asterids</taxon>
        <taxon>lamiids</taxon>
        <taxon>Lamiales</taxon>
        <taxon>Lentibulariaceae</taxon>
        <taxon>Utricularia</taxon>
    </lineage>
</organism>
<evidence type="ECO:0000313" key="1">
    <source>
        <dbReference type="EMBL" id="ART32314.1"/>
    </source>
</evidence>
<keyword evidence="1" id="KW-0496">Mitochondrion</keyword>
<name>A0A1Y0B4K4_9LAMI</name>
<geneLocation type="mitochondrion" evidence="1"/>
<dbReference type="AlphaFoldDB" id="A0A1Y0B4K4"/>